<dbReference type="STRING" id="56110.Oscil6304_4709"/>
<dbReference type="Proteomes" id="UP000010367">
    <property type="component" value="Chromosome"/>
</dbReference>
<accession>K9TNU6</accession>
<dbReference type="EMBL" id="CP003607">
    <property type="protein sequence ID" value="AFY84220.1"/>
    <property type="molecule type" value="Genomic_DNA"/>
</dbReference>
<reference evidence="2 3" key="1">
    <citation type="submission" date="2012-06" db="EMBL/GenBank/DDBJ databases">
        <title>Finished chromosome of genome of Oscillatoria acuminata PCC 6304.</title>
        <authorList>
            <consortium name="US DOE Joint Genome Institute"/>
            <person name="Gugger M."/>
            <person name="Coursin T."/>
            <person name="Rippka R."/>
            <person name="Tandeau De Marsac N."/>
            <person name="Huntemann M."/>
            <person name="Wei C.-L."/>
            <person name="Han J."/>
            <person name="Detter J.C."/>
            <person name="Han C."/>
            <person name="Tapia R."/>
            <person name="Davenport K."/>
            <person name="Daligault H."/>
            <person name="Erkkila T."/>
            <person name="Gu W."/>
            <person name="Munk A.C.C."/>
            <person name="Teshima H."/>
            <person name="Xu Y."/>
            <person name="Chain P."/>
            <person name="Chen A."/>
            <person name="Krypides N."/>
            <person name="Mavromatis K."/>
            <person name="Markowitz V."/>
            <person name="Szeto E."/>
            <person name="Ivanova N."/>
            <person name="Mikhailova N."/>
            <person name="Ovchinnikova G."/>
            <person name="Pagani I."/>
            <person name="Pati A."/>
            <person name="Goodwin L."/>
            <person name="Peters L."/>
            <person name="Pitluck S."/>
            <person name="Woyke T."/>
            <person name="Kerfeld C."/>
        </authorList>
    </citation>
    <scope>NUCLEOTIDE SEQUENCE [LARGE SCALE GENOMIC DNA]</scope>
    <source>
        <strain evidence="2 3">PCC 6304</strain>
    </source>
</reference>
<feature type="compositionally biased region" description="Pro residues" evidence="1">
    <location>
        <begin position="78"/>
        <end position="89"/>
    </location>
</feature>
<name>K9TNU6_9CYAN</name>
<protein>
    <recommendedName>
        <fullName evidence="4">Polyhydroxyalkanoate synthesis regulator phasin</fullName>
    </recommendedName>
</protein>
<dbReference type="PATRIC" id="fig|56110.3.peg.5729"/>
<dbReference type="KEGG" id="oac:Oscil6304_4709"/>
<feature type="region of interest" description="Disordered" evidence="1">
    <location>
        <begin position="68"/>
        <end position="113"/>
    </location>
</feature>
<evidence type="ECO:0000313" key="3">
    <source>
        <dbReference type="Proteomes" id="UP000010367"/>
    </source>
</evidence>
<dbReference type="HOGENOM" id="CLU_155150_0_0_3"/>
<organism evidence="2 3">
    <name type="scientific">Oscillatoria acuminata PCC 6304</name>
    <dbReference type="NCBI Taxonomy" id="56110"/>
    <lineage>
        <taxon>Bacteria</taxon>
        <taxon>Bacillati</taxon>
        <taxon>Cyanobacteriota</taxon>
        <taxon>Cyanophyceae</taxon>
        <taxon>Oscillatoriophycideae</taxon>
        <taxon>Oscillatoriales</taxon>
        <taxon>Oscillatoriaceae</taxon>
        <taxon>Oscillatoria</taxon>
    </lineage>
</organism>
<evidence type="ECO:0008006" key="4">
    <source>
        <dbReference type="Google" id="ProtNLM"/>
    </source>
</evidence>
<sequence length="135" mass="14850">MNPDNVMEFLQTGFRVGVGATASLLESIQDAQKREENLADLKLDVSDLTKKWAEKGEMTEREARNFVDTLIDHQRSPSEPPSSATPPAPNSSEPLSSPPTSATNPEVYQDLQDLTAQIAALRSELENLQQKDSEP</sequence>
<dbReference type="AlphaFoldDB" id="K9TNU6"/>
<evidence type="ECO:0000256" key="1">
    <source>
        <dbReference type="SAM" id="MobiDB-lite"/>
    </source>
</evidence>
<proteinExistence type="predicted"/>
<evidence type="ECO:0000313" key="2">
    <source>
        <dbReference type="EMBL" id="AFY84220.1"/>
    </source>
</evidence>
<gene>
    <name evidence="2" type="ORF">Oscil6304_4709</name>
</gene>
<dbReference type="InParanoid" id="K9TNU6"/>
<keyword evidence="3" id="KW-1185">Reference proteome</keyword>
<dbReference type="eggNOG" id="COG3937">
    <property type="taxonomic scope" value="Bacteria"/>
</dbReference>
<dbReference type="OrthoDB" id="560634at2"/>